<organism evidence="1 2">
    <name type="scientific">Durusdinium trenchii</name>
    <dbReference type="NCBI Taxonomy" id="1381693"/>
    <lineage>
        <taxon>Eukaryota</taxon>
        <taxon>Sar</taxon>
        <taxon>Alveolata</taxon>
        <taxon>Dinophyceae</taxon>
        <taxon>Suessiales</taxon>
        <taxon>Symbiodiniaceae</taxon>
        <taxon>Durusdinium</taxon>
    </lineage>
</organism>
<evidence type="ECO:0000313" key="1">
    <source>
        <dbReference type="EMBL" id="CAK9040608.1"/>
    </source>
</evidence>
<dbReference type="Proteomes" id="UP001642484">
    <property type="component" value="Unassembled WGS sequence"/>
</dbReference>
<evidence type="ECO:0008006" key="3">
    <source>
        <dbReference type="Google" id="ProtNLM"/>
    </source>
</evidence>
<dbReference type="EMBL" id="CAXAMN010013337">
    <property type="protein sequence ID" value="CAK9040608.1"/>
    <property type="molecule type" value="Genomic_DNA"/>
</dbReference>
<name>A0ABP0LPK5_9DINO</name>
<reference evidence="1 2" key="1">
    <citation type="submission" date="2024-02" db="EMBL/GenBank/DDBJ databases">
        <authorList>
            <person name="Chen Y."/>
            <person name="Shah S."/>
            <person name="Dougan E. K."/>
            <person name="Thang M."/>
            <person name="Chan C."/>
        </authorList>
    </citation>
    <scope>NUCLEOTIDE SEQUENCE [LARGE SCALE GENOMIC DNA]</scope>
</reference>
<protein>
    <recommendedName>
        <fullName evidence="3">Secreted protein</fullName>
    </recommendedName>
</protein>
<proteinExistence type="predicted"/>
<sequence>MFSTLGLAIATMPTFNCAIHTKEGIHTPHTFVGVQKRARAVSTGSCDRSKVTHGPKAGLVPIGGHASSLLGGRVCRLIRLLALGPLRRTLPVPFRVLLFAPPSAPSPELGLAGAVPSGRVVLSPFL</sequence>
<accession>A0ABP0LPK5</accession>
<gene>
    <name evidence="1" type="ORF">CCMP2556_LOCUS21863</name>
</gene>
<evidence type="ECO:0000313" key="2">
    <source>
        <dbReference type="Proteomes" id="UP001642484"/>
    </source>
</evidence>
<comment type="caution">
    <text evidence="1">The sequence shown here is derived from an EMBL/GenBank/DDBJ whole genome shotgun (WGS) entry which is preliminary data.</text>
</comment>
<keyword evidence="2" id="KW-1185">Reference proteome</keyword>